<dbReference type="OrthoDB" id="4560079at2"/>
<dbReference type="InParanoid" id="E3J7S4"/>
<dbReference type="eggNOG" id="COG1545">
    <property type="taxonomic scope" value="Bacteria"/>
</dbReference>
<dbReference type="RefSeq" id="WP_013423946.1">
    <property type="nucleotide sequence ID" value="NC_014666.1"/>
</dbReference>
<dbReference type="STRING" id="298654.FraEuI1c_2801"/>
<dbReference type="Pfam" id="PF01796">
    <property type="entry name" value="OB_ChsH2_C"/>
    <property type="match status" value="1"/>
</dbReference>
<dbReference type="InterPro" id="IPR012340">
    <property type="entry name" value="NA-bd_OB-fold"/>
</dbReference>
<accession>E3J7S4</accession>
<sequence>MSEESRPVPEPDEVSRFYWEGASAGRLLLQRCAGCARFQFPPDIVCVHCQCEDLAPTAVSGRGSLYSYTVVERGFHQRFVDHLPYVVGLVELAEQAGLRILTNVVGADLAKLAVGMPVEVTFERRGDVALPQFRPAGEGG</sequence>
<dbReference type="HOGENOM" id="CLU_119412_1_2_11"/>
<feature type="domain" description="ChsH2 C-terminal OB-fold" evidence="1">
    <location>
        <begin position="58"/>
        <end position="123"/>
    </location>
</feature>
<name>E3J7S4_PSEI1</name>
<dbReference type="PANTHER" id="PTHR34075:SF5">
    <property type="entry name" value="BLR3430 PROTEIN"/>
    <property type="match status" value="1"/>
</dbReference>
<dbReference type="AlphaFoldDB" id="E3J7S4"/>
<reference evidence="3 4" key="1">
    <citation type="submission" date="2010-10" db="EMBL/GenBank/DDBJ databases">
        <title>Complete sequence of Frankia sp. EuI1c.</title>
        <authorList>
            <consortium name="US DOE Joint Genome Institute"/>
            <person name="Lucas S."/>
            <person name="Copeland A."/>
            <person name="Lapidus A."/>
            <person name="Cheng J.-F."/>
            <person name="Bruce D."/>
            <person name="Goodwin L."/>
            <person name="Pitluck S."/>
            <person name="Chertkov O."/>
            <person name="Detter J.C."/>
            <person name="Han C."/>
            <person name="Tapia R."/>
            <person name="Land M."/>
            <person name="Hauser L."/>
            <person name="Jeffries C."/>
            <person name="Kyrpides N."/>
            <person name="Ivanova N."/>
            <person name="Mikhailova N."/>
            <person name="Beauchemin N."/>
            <person name="Sen A."/>
            <person name="Sur S.A."/>
            <person name="Gtari M."/>
            <person name="Wall L."/>
            <person name="Tisa L."/>
            <person name="Woyke T."/>
        </authorList>
    </citation>
    <scope>NUCLEOTIDE SEQUENCE [LARGE SCALE GENOMIC DNA]</scope>
    <source>
        <strain evidence="4">DSM 45817 / CECT 9037 / EuI1c</strain>
    </source>
</reference>
<protein>
    <recommendedName>
        <fullName evidence="5">DUF35 domain-containing protein</fullName>
    </recommendedName>
</protein>
<dbReference type="Gene3D" id="6.10.30.10">
    <property type="match status" value="1"/>
</dbReference>
<dbReference type="InterPro" id="IPR022002">
    <property type="entry name" value="ChsH2_Znr"/>
</dbReference>
<gene>
    <name evidence="3" type="ordered locus">FraEuI1c_2801</name>
</gene>
<dbReference type="EMBL" id="CP002299">
    <property type="protein sequence ID" value="ADP80828.1"/>
    <property type="molecule type" value="Genomic_DNA"/>
</dbReference>
<dbReference type="KEGG" id="fri:FraEuI1c_2801"/>
<dbReference type="Proteomes" id="UP000002484">
    <property type="component" value="Chromosome"/>
</dbReference>
<dbReference type="Pfam" id="PF12172">
    <property type="entry name" value="zf-ChsH2"/>
    <property type="match status" value="1"/>
</dbReference>
<evidence type="ECO:0000313" key="4">
    <source>
        <dbReference type="Proteomes" id="UP000002484"/>
    </source>
</evidence>
<evidence type="ECO:0000259" key="1">
    <source>
        <dbReference type="Pfam" id="PF01796"/>
    </source>
</evidence>
<dbReference type="InterPro" id="IPR002878">
    <property type="entry name" value="ChsH2_C"/>
</dbReference>
<keyword evidence="4" id="KW-1185">Reference proteome</keyword>
<dbReference type="InterPro" id="IPR052513">
    <property type="entry name" value="Thioester_dehydratase-like"/>
</dbReference>
<evidence type="ECO:0000259" key="2">
    <source>
        <dbReference type="Pfam" id="PF12172"/>
    </source>
</evidence>
<dbReference type="PANTHER" id="PTHR34075">
    <property type="entry name" value="BLR3430 PROTEIN"/>
    <property type="match status" value="1"/>
</dbReference>
<proteinExistence type="predicted"/>
<evidence type="ECO:0000313" key="3">
    <source>
        <dbReference type="EMBL" id="ADP80828.1"/>
    </source>
</evidence>
<evidence type="ECO:0008006" key="5">
    <source>
        <dbReference type="Google" id="ProtNLM"/>
    </source>
</evidence>
<dbReference type="SUPFAM" id="SSF50249">
    <property type="entry name" value="Nucleic acid-binding proteins"/>
    <property type="match status" value="1"/>
</dbReference>
<organism evidence="3 4">
    <name type="scientific">Pseudofrankia inefficax (strain DSM 45817 / CECT 9037 / DDB 130130 / EuI1c)</name>
    <name type="common">Frankia inefficax</name>
    <dbReference type="NCBI Taxonomy" id="298654"/>
    <lineage>
        <taxon>Bacteria</taxon>
        <taxon>Bacillati</taxon>
        <taxon>Actinomycetota</taxon>
        <taxon>Actinomycetes</taxon>
        <taxon>Frankiales</taxon>
        <taxon>Frankiaceae</taxon>
        <taxon>Pseudofrankia</taxon>
    </lineage>
</organism>
<feature type="domain" description="ChsH2 rubredoxin-like zinc ribbon" evidence="2">
    <location>
        <begin position="19"/>
        <end position="49"/>
    </location>
</feature>